<protein>
    <submittedName>
        <fullName evidence="2">Uncharacterized protein</fullName>
    </submittedName>
</protein>
<evidence type="ECO:0000313" key="2">
    <source>
        <dbReference type="EMBL" id="MCP8937631.1"/>
    </source>
</evidence>
<sequence>MSDSTKAQNAAARALRDDQRMRESERRVKEQRDRDVALGAKIQRLRALRLSKEQ</sequence>
<dbReference type="Proteomes" id="UP001205890">
    <property type="component" value="Unassembled WGS sequence"/>
</dbReference>
<comment type="caution">
    <text evidence="2">The sequence shown here is derived from an EMBL/GenBank/DDBJ whole genome shotgun (WGS) entry which is preliminary data.</text>
</comment>
<feature type="compositionally biased region" description="Basic and acidic residues" evidence="1">
    <location>
        <begin position="14"/>
        <end position="34"/>
    </location>
</feature>
<dbReference type="EMBL" id="JANCLU010000002">
    <property type="protein sequence ID" value="MCP8937631.1"/>
    <property type="molecule type" value="Genomic_DNA"/>
</dbReference>
<evidence type="ECO:0000313" key="3">
    <source>
        <dbReference type="Proteomes" id="UP001205890"/>
    </source>
</evidence>
<organism evidence="2 3">
    <name type="scientific">Alsobacter ponti</name>
    <dbReference type="NCBI Taxonomy" id="2962936"/>
    <lineage>
        <taxon>Bacteria</taxon>
        <taxon>Pseudomonadati</taxon>
        <taxon>Pseudomonadota</taxon>
        <taxon>Alphaproteobacteria</taxon>
        <taxon>Hyphomicrobiales</taxon>
        <taxon>Alsobacteraceae</taxon>
        <taxon>Alsobacter</taxon>
    </lineage>
</organism>
<reference evidence="2 3" key="1">
    <citation type="submission" date="2022-07" db="EMBL/GenBank/DDBJ databases">
        <authorList>
            <person name="Li W.-J."/>
            <person name="Deng Q.-Q."/>
        </authorList>
    </citation>
    <scope>NUCLEOTIDE SEQUENCE [LARGE SCALE GENOMIC DNA]</scope>
    <source>
        <strain evidence="2 3">SYSU M60028</strain>
    </source>
</reference>
<dbReference type="RefSeq" id="WP_254738791.1">
    <property type="nucleotide sequence ID" value="NZ_JANCLU010000002.1"/>
</dbReference>
<evidence type="ECO:0000256" key="1">
    <source>
        <dbReference type="SAM" id="MobiDB-lite"/>
    </source>
</evidence>
<keyword evidence="3" id="KW-1185">Reference proteome</keyword>
<gene>
    <name evidence="2" type="ORF">NK718_03820</name>
</gene>
<proteinExistence type="predicted"/>
<name>A0ABT1L961_9HYPH</name>
<accession>A0ABT1L961</accession>
<feature type="region of interest" description="Disordered" evidence="1">
    <location>
        <begin position="1"/>
        <end position="34"/>
    </location>
</feature>